<keyword evidence="7 12" id="KW-0659">Purine metabolism</keyword>
<dbReference type="NCBIfam" id="TIGR03383">
    <property type="entry name" value="urate_oxi"/>
    <property type="match status" value="1"/>
</dbReference>
<gene>
    <name evidence="13" type="ORF">G0U57_020456</name>
</gene>
<dbReference type="GO" id="GO:0019628">
    <property type="term" value="P:urate catabolic process"/>
    <property type="evidence" value="ECO:0007669"/>
    <property type="project" value="TreeGrafter"/>
</dbReference>
<feature type="binding site" evidence="11">
    <location>
        <position position="70"/>
    </location>
    <ligand>
        <name>O2</name>
        <dbReference type="ChEBI" id="CHEBI:15379"/>
    </ligand>
</feature>
<comment type="pathway">
    <text evidence="3">Purine metabolism; urate degradation; (S)-allantoin from urate: step 1/3.</text>
</comment>
<evidence type="ECO:0000256" key="5">
    <source>
        <dbReference type="ARBA" id="ARBA00012598"/>
    </source>
</evidence>
<dbReference type="AlphaFoldDB" id="A0A8T1SUK6"/>
<comment type="function">
    <text evidence="1 12">Catalyzes the oxidation of uric acid to 5-hydroxyisourate, which is further processed to form (S)-allantoin.</text>
</comment>
<dbReference type="FunFam" id="3.10.270.10:FF:000001">
    <property type="entry name" value="Uricase"/>
    <property type="match status" value="1"/>
</dbReference>
<dbReference type="OrthoDB" id="9992118at2759"/>
<dbReference type="PIRSF" id="PIRSF000241">
    <property type="entry name" value="Urate_oxidase"/>
    <property type="match status" value="1"/>
</dbReference>
<evidence type="ECO:0000256" key="7">
    <source>
        <dbReference type="ARBA" id="ARBA00022631"/>
    </source>
</evidence>
<feature type="binding site" evidence="11">
    <location>
        <position position="264"/>
    </location>
    <ligand>
        <name>urate</name>
        <dbReference type="ChEBI" id="CHEBI:17775"/>
    </ligand>
</feature>
<name>A0A8T1SUK6_CHESE</name>
<dbReference type="GO" id="GO:0006145">
    <property type="term" value="P:purine nucleobase catabolic process"/>
    <property type="evidence" value="ECO:0007669"/>
    <property type="project" value="TreeGrafter"/>
</dbReference>
<dbReference type="InterPro" id="IPR002042">
    <property type="entry name" value="Uricase"/>
</dbReference>
<comment type="catalytic activity">
    <reaction evidence="10 12">
        <text>urate + O2 + H2O = 5-hydroxyisourate + H2O2</text>
        <dbReference type="Rhea" id="RHEA:21368"/>
        <dbReference type="ChEBI" id="CHEBI:15377"/>
        <dbReference type="ChEBI" id="CHEBI:15379"/>
        <dbReference type="ChEBI" id="CHEBI:16240"/>
        <dbReference type="ChEBI" id="CHEBI:17775"/>
        <dbReference type="ChEBI" id="CHEBI:18072"/>
        <dbReference type="EC" id="1.7.3.3"/>
    </reaction>
</comment>
<accession>A0A8T1SUK6</accession>
<keyword evidence="9" id="KW-0576">Peroxisome</keyword>
<dbReference type="PANTHER" id="PTHR42874:SF1">
    <property type="entry name" value="URICASE"/>
    <property type="match status" value="1"/>
</dbReference>
<evidence type="ECO:0000256" key="6">
    <source>
        <dbReference type="ARBA" id="ARBA00017098"/>
    </source>
</evidence>
<evidence type="ECO:0000256" key="8">
    <source>
        <dbReference type="ARBA" id="ARBA00023002"/>
    </source>
</evidence>
<evidence type="ECO:0000256" key="12">
    <source>
        <dbReference type="RuleBase" id="RU004455"/>
    </source>
</evidence>
<evidence type="ECO:0000256" key="1">
    <source>
        <dbReference type="ARBA" id="ARBA00003860"/>
    </source>
</evidence>
<feature type="binding site" evidence="11">
    <location>
        <position position="264"/>
    </location>
    <ligand>
        <name>O2</name>
        <dbReference type="ChEBI" id="CHEBI:15379"/>
    </ligand>
</feature>
<feature type="binding site" evidence="11">
    <location>
        <position position="71"/>
    </location>
    <ligand>
        <name>5-hydroxyisourate</name>
        <dbReference type="ChEBI" id="CHEBI:18072"/>
    </ligand>
</feature>
<proteinExistence type="inferred from homology"/>
<feature type="non-terminal residue" evidence="13">
    <location>
        <position position="308"/>
    </location>
</feature>
<evidence type="ECO:0000256" key="9">
    <source>
        <dbReference type="ARBA" id="ARBA00023140"/>
    </source>
</evidence>
<reference evidence="13 14" key="1">
    <citation type="journal article" date="2020" name="G3 (Bethesda)">
        <title>Draft Genome of the Common Snapping Turtle, Chelydra serpentina, a Model for Phenotypic Plasticity in Reptiles.</title>
        <authorList>
            <person name="Das D."/>
            <person name="Singh S.K."/>
            <person name="Bierstedt J."/>
            <person name="Erickson A."/>
            <person name="Galli G.L.J."/>
            <person name="Crossley D.A. 2nd"/>
            <person name="Rhen T."/>
        </authorList>
    </citation>
    <scope>NUCLEOTIDE SEQUENCE [LARGE SCALE GENOMIC DNA]</scope>
    <source>
        <strain evidence="13">KW</strain>
    </source>
</reference>
<dbReference type="Proteomes" id="UP000765507">
    <property type="component" value="Unassembled WGS sequence"/>
</dbReference>
<dbReference type="PANTHER" id="PTHR42874">
    <property type="entry name" value="URICASE"/>
    <property type="match status" value="1"/>
</dbReference>
<keyword evidence="14" id="KW-1185">Reference proteome</keyword>
<dbReference type="GO" id="GO:0005777">
    <property type="term" value="C:peroxisome"/>
    <property type="evidence" value="ECO:0007669"/>
    <property type="project" value="UniProtKB-SubCell"/>
</dbReference>
<dbReference type="GO" id="GO:0004846">
    <property type="term" value="F:urate oxidase activity"/>
    <property type="evidence" value="ECO:0007669"/>
    <property type="project" value="UniProtKB-EC"/>
</dbReference>
<feature type="binding site" evidence="11">
    <location>
        <position position="172"/>
    </location>
    <ligand>
        <name>5-hydroxyisourate</name>
        <dbReference type="ChEBI" id="CHEBI:18072"/>
    </ligand>
</feature>
<dbReference type="PRINTS" id="PR00093">
    <property type="entry name" value="URICASE"/>
</dbReference>
<keyword evidence="8 12" id="KW-0560">Oxidoreductase</keyword>
<dbReference type="EMBL" id="JAHGAV010000086">
    <property type="protein sequence ID" value="KAG6932886.1"/>
    <property type="molecule type" value="Genomic_DNA"/>
</dbReference>
<feature type="binding site" evidence="11">
    <location>
        <position position="71"/>
    </location>
    <ligand>
        <name>urate</name>
        <dbReference type="ChEBI" id="CHEBI:17775"/>
    </ligand>
</feature>
<feature type="binding site" evidence="11">
    <location>
        <position position="238"/>
    </location>
    <ligand>
        <name>urate</name>
        <dbReference type="ChEBI" id="CHEBI:17775"/>
    </ligand>
</feature>
<evidence type="ECO:0000256" key="3">
    <source>
        <dbReference type="ARBA" id="ARBA00004831"/>
    </source>
</evidence>
<feature type="binding site" evidence="11">
    <location>
        <position position="172"/>
    </location>
    <ligand>
        <name>urate</name>
        <dbReference type="ChEBI" id="CHEBI:17775"/>
    </ligand>
</feature>
<evidence type="ECO:0000256" key="10">
    <source>
        <dbReference type="ARBA" id="ARBA00048818"/>
    </source>
</evidence>
<feature type="binding site" evidence="11">
    <location>
        <position position="70"/>
    </location>
    <ligand>
        <name>urate</name>
        <dbReference type="ChEBI" id="CHEBI:17775"/>
    </ligand>
</feature>
<organism evidence="13 14">
    <name type="scientific">Chelydra serpentina</name>
    <name type="common">Snapping turtle</name>
    <name type="synonym">Testudo serpentina</name>
    <dbReference type="NCBI Taxonomy" id="8475"/>
    <lineage>
        <taxon>Eukaryota</taxon>
        <taxon>Metazoa</taxon>
        <taxon>Chordata</taxon>
        <taxon>Craniata</taxon>
        <taxon>Vertebrata</taxon>
        <taxon>Euteleostomi</taxon>
        <taxon>Archelosauria</taxon>
        <taxon>Testudinata</taxon>
        <taxon>Testudines</taxon>
        <taxon>Cryptodira</taxon>
        <taxon>Durocryptodira</taxon>
        <taxon>Americhelydia</taxon>
        <taxon>Chelydroidea</taxon>
        <taxon>Chelydridae</taxon>
        <taxon>Chelydra</taxon>
    </lineage>
</organism>
<feature type="binding site" evidence="11">
    <location>
        <position position="264"/>
    </location>
    <ligand>
        <name>5-hydroxyisourate</name>
        <dbReference type="ChEBI" id="CHEBI:18072"/>
    </ligand>
</feature>
<dbReference type="SUPFAM" id="SSF55620">
    <property type="entry name" value="Tetrahydrobiopterin biosynthesis enzymes-like"/>
    <property type="match status" value="2"/>
</dbReference>
<comment type="similarity">
    <text evidence="4 12">Belongs to the uricase family.</text>
</comment>
<evidence type="ECO:0000313" key="14">
    <source>
        <dbReference type="Proteomes" id="UP000765507"/>
    </source>
</evidence>
<evidence type="ECO:0000256" key="2">
    <source>
        <dbReference type="ARBA" id="ARBA00004275"/>
    </source>
</evidence>
<evidence type="ECO:0000313" key="13">
    <source>
        <dbReference type="EMBL" id="KAG6932886.1"/>
    </source>
</evidence>
<comment type="caution">
    <text evidence="13">The sequence shown here is derived from an EMBL/GenBank/DDBJ whole genome shotgun (WGS) entry which is preliminary data.</text>
</comment>
<protein>
    <recommendedName>
        <fullName evidence="6 12">Uricase</fullName>
        <ecNumber evidence="5 12">1.7.3.3</ecNumber>
    </recommendedName>
</protein>
<sequence>ITMQQPAVCHLPNEDVEVLNSEYGKNVIKLLRIRRDDKKHFIKEVEACVHIRLDSVNEYMHRDNSAVIPTDTMKNIVLALAKCKGIQTIEQFALDICNHFISSYCHVLYVKAYVQEVPWRRLEKNGVPHVHSFICVPEGIRFCEAEQCQNGCPLVLSGIKELKLKKTTQSGFQGFHRDKYTTIPERTDRVLSAELFCKWSYGECQDIDFDCVWDTVHECVLEAFSGPPDCGEYSPSHQKTVNNIQMLTLAKIPQIQEIEVTLNNIYYDVIDLKKFGLTNDKEVLIPVDIPYASYTCTLGRKKCLREQA</sequence>
<evidence type="ECO:0000256" key="4">
    <source>
        <dbReference type="ARBA" id="ARBA00009760"/>
    </source>
</evidence>
<evidence type="ECO:0000256" key="11">
    <source>
        <dbReference type="PIRSR" id="PIRSR000241-2"/>
    </source>
</evidence>
<feature type="binding site" evidence="11">
    <location>
        <position position="189"/>
    </location>
    <ligand>
        <name>urate</name>
        <dbReference type="ChEBI" id="CHEBI:17775"/>
    </ligand>
</feature>
<feature type="binding site" evidence="11">
    <location>
        <position position="189"/>
    </location>
    <ligand>
        <name>5-hydroxyisourate</name>
        <dbReference type="ChEBI" id="CHEBI:18072"/>
    </ligand>
</feature>
<dbReference type="Gene3D" id="3.10.270.10">
    <property type="entry name" value="Urate Oxidase"/>
    <property type="match status" value="1"/>
</dbReference>
<feature type="binding site" evidence="11">
    <location>
        <position position="238"/>
    </location>
    <ligand>
        <name>5-hydroxyisourate</name>
        <dbReference type="ChEBI" id="CHEBI:18072"/>
    </ligand>
</feature>
<dbReference type="EC" id="1.7.3.3" evidence="5 12"/>
<comment type="subcellular location">
    <subcellularLocation>
        <location evidence="2">Peroxisome</location>
    </subcellularLocation>
</comment>
<dbReference type="Pfam" id="PF01014">
    <property type="entry name" value="Uricase"/>
    <property type="match status" value="2"/>
</dbReference>
<feature type="binding site" evidence="11">
    <location>
        <position position="70"/>
    </location>
    <ligand>
        <name>5-hydroxyisourate</name>
        <dbReference type="ChEBI" id="CHEBI:18072"/>
    </ligand>
</feature>